<proteinExistence type="predicted"/>
<dbReference type="Pfam" id="PF00746">
    <property type="entry name" value="Gram_pos_anchor"/>
    <property type="match status" value="1"/>
</dbReference>
<evidence type="ECO:0000256" key="4">
    <source>
        <dbReference type="ARBA" id="ARBA00023088"/>
    </source>
</evidence>
<dbReference type="Proteomes" id="UP000238164">
    <property type="component" value="Chromosome 1"/>
</dbReference>
<dbReference type="Gene3D" id="2.60.40.740">
    <property type="match status" value="1"/>
</dbReference>
<gene>
    <name evidence="8" type="ORF">MPLG2_2841</name>
</gene>
<feature type="domain" description="Gram-positive cocci surface proteins LPxTG" evidence="7">
    <location>
        <begin position="227"/>
        <end position="260"/>
    </location>
</feature>
<evidence type="ECO:0000259" key="7">
    <source>
        <dbReference type="PROSITE" id="PS50847"/>
    </source>
</evidence>
<dbReference type="InterPro" id="IPR008966">
    <property type="entry name" value="Adhesion_dom_sf"/>
</dbReference>
<accession>A0A2N9JJX8</accession>
<reference evidence="8 9" key="1">
    <citation type="submission" date="2018-02" db="EMBL/GenBank/DDBJ databases">
        <authorList>
            <person name="Cohen D.B."/>
            <person name="Kent A.D."/>
        </authorList>
    </citation>
    <scope>NUCLEOTIDE SEQUENCE [LARGE SCALE GENOMIC DNA]</scope>
    <source>
        <strain evidence="8">1</strain>
    </source>
</reference>
<dbReference type="AlphaFoldDB" id="A0A2N9JJX8"/>
<feature type="compositionally biased region" description="Low complexity" evidence="5">
    <location>
        <begin position="169"/>
        <end position="225"/>
    </location>
</feature>
<evidence type="ECO:0000313" key="9">
    <source>
        <dbReference type="Proteomes" id="UP000238164"/>
    </source>
</evidence>
<keyword evidence="3" id="KW-0732">Signal</keyword>
<evidence type="ECO:0000256" key="2">
    <source>
        <dbReference type="ARBA" id="ARBA00022525"/>
    </source>
</evidence>
<evidence type="ECO:0000256" key="6">
    <source>
        <dbReference type="SAM" id="Phobius"/>
    </source>
</evidence>
<evidence type="ECO:0000256" key="5">
    <source>
        <dbReference type="SAM" id="MobiDB-lite"/>
    </source>
</evidence>
<name>A0A2N9JJX8_9ACTN</name>
<feature type="region of interest" description="Disordered" evidence="5">
    <location>
        <begin position="151"/>
        <end position="233"/>
    </location>
</feature>
<keyword evidence="6" id="KW-0812">Transmembrane</keyword>
<dbReference type="NCBIfam" id="TIGR01167">
    <property type="entry name" value="LPXTG_anchor"/>
    <property type="match status" value="1"/>
</dbReference>
<evidence type="ECO:0000256" key="1">
    <source>
        <dbReference type="ARBA" id="ARBA00022512"/>
    </source>
</evidence>
<dbReference type="KEGG" id="mgg:MPLG2_2841"/>
<keyword evidence="1" id="KW-0134">Cell wall</keyword>
<keyword evidence="2" id="KW-0964">Secreted</keyword>
<feature type="transmembrane region" description="Helical" evidence="6">
    <location>
        <begin position="236"/>
        <end position="256"/>
    </location>
</feature>
<protein>
    <recommendedName>
        <fullName evidence="7">Gram-positive cocci surface proteins LPxTG domain-containing protein</fullName>
    </recommendedName>
</protein>
<keyword evidence="6" id="KW-1133">Transmembrane helix</keyword>
<dbReference type="SUPFAM" id="SSF49401">
    <property type="entry name" value="Bacterial adhesins"/>
    <property type="match status" value="1"/>
</dbReference>
<dbReference type="PROSITE" id="PS50847">
    <property type="entry name" value="GRAM_POS_ANCHORING"/>
    <property type="match status" value="1"/>
</dbReference>
<sequence>MVRTPVTTAACPDCDAPKTWPGKWANFTDGDPDTVTFGLVSAVTQGANETVVFTDLLGAGQRLNCTSLLVQEADAIDAWGDIQFTGTWTPDSVTCDETAGTLTVTVTSARAGQYFRVLGTAIATETRTSYTDEGTITQRGVTQPVQASAIVYSGGAGGDGETPSPTPTPSEITATATPTPTETTPSETPTPTETTPAANPTPSESTATTTPSTTKATKTPTTPTTSLPQTGTDASALGAGVGLLLVVMGSGALLAARRRR</sequence>
<keyword evidence="6" id="KW-0472">Membrane</keyword>
<dbReference type="EMBL" id="LT985188">
    <property type="protein sequence ID" value="SPD87871.1"/>
    <property type="molecule type" value="Genomic_DNA"/>
</dbReference>
<dbReference type="InterPro" id="IPR019931">
    <property type="entry name" value="LPXTG_anchor"/>
</dbReference>
<evidence type="ECO:0000313" key="8">
    <source>
        <dbReference type="EMBL" id="SPD87871.1"/>
    </source>
</evidence>
<evidence type="ECO:0000256" key="3">
    <source>
        <dbReference type="ARBA" id="ARBA00022729"/>
    </source>
</evidence>
<organism evidence="8 9">
    <name type="scientific">Micropruina glycogenica</name>
    <dbReference type="NCBI Taxonomy" id="75385"/>
    <lineage>
        <taxon>Bacteria</taxon>
        <taxon>Bacillati</taxon>
        <taxon>Actinomycetota</taxon>
        <taxon>Actinomycetes</taxon>
        <taxon>Propionibacteriales</taxon>
        <taxon>Nocardioidaceae</taxon>
        <taxon>Micropruina</taxon>
    </lineage>
</organism>
<keyword evidence="4" id="KW-0572">Peptidoglycan-anchor</keyword>
<keyword evidence="9" id="KW-1185">Reference proteome</keyword>
<dbReference type="RefSeq" id="WP_173909628.1">
    <property type="nucleotide sequence ID" value="NZ_BAAAGO010000008.1"/>
</dbReference>